<evidence type="ECO:0000313" key="6">
    <source>
        <dbReference type="EMBL" id="NEW06245.1"/>
    </source>
</evidence>
<evidence type="ECO:0000256" key="2">
    <source>
        <dbReference type="ARBA" id="ARBA00022679"/>
    </source>
</evidence>
<comment type="catalytic activity">
    <reaction evidence="5">
        <text>N(tele)-phospho-L-histidyl/L-threonyl-[pyruvate, phosphate dikinase] + ADP = N(tele)-phospho-L-histidyl/O-phospho-L-threonyl-[pyruvate, phosphate dikinase] + AMP + H(+)</text>
        <dbReference type="Rhea" id="RHEA:43692"/>
        <dbReference type="Rhea" id="RHEA-COMP:10650"/>
        <dbReference type="Rhea" id="RHEA-COMP:10651"/>
        <dbReference type="ChEBI" id="CHEBI:15378"/>
        <dbReference type="ChEBI" id="CHEBI:30013"/>
        <dbReference type="ChEBI" id="CHEBI:61977"/>
        <dbReference type="ChEBI" id="CHEBI:83586"/>
        <dbReference type="ChEBI" id="CHEBI:456215"/>
        <dbReference type="ChEBI" id="CHEBI:456216"/>
        <dbReference type="EC" id="2.7.11.32"/>
    </reaction>
</comment>
<dbReference type="GO" id="GO:0005524">
    <property type="term" value="F:ATP binding"/>
    <property type="evidence" value="ECO:0007669"/>
    <property type="project" value="InterPro"/>
</dbReference>
<organism evidence="6">
    <name type="scientific">Paenibacillus sp. SYP-B3998</name>
    <dbReference type="NCBI Taxonomy" id="2678564"/>
    <lineage>
        <taxon>Bacteria</taxon>
        <taxon>Bacillati</taxon>
        <taxon>Bacillota</taxon>
        <taxon>Bacilli</taxon>
        <taxon>Bacillales</taxon>
        <taxon>Paenibacillaceae</taxon>
        <taxon>Paenibacillus</taxon>
    </lineage>
</organism>
<dbReference type="EC" id="2.7.11.32" evidence="5"/>
<name>A0A6G3ZVV6_9BACL</name>
<keyword evidence="4 5" id="KW-0418">Kinase</keyword>
<dbReference type="PANTHER" id="PTHR31756">
    <property type="entry name" value="PYRUVATE, PHOSPHATE DIKINASE REGULATORY PROTEIN 1, CHLOROPLASTIC"/>
    <property type="match status" value="1"/>
</dbReference>
<evidence type="ECO:0000256" key="5">
    <source>
        <dbReference type="HAMAP-Rule" id="MF_00921"/>
    </source>
</evidence>
<accession>A0A6G3ZVV6</accession>
<dbReference type="InterPro" id="IPR005177">
    <property type="entry name" value="Kinase-pyrophosphorylase"/>
</dbReference>
<dbReference type="PANTHER" id="PTHR31756:SF3">
    <property type="entry name" value="PYRUVATE, PHOSPHATE DIKINASE REGULATORY PROTEIN 1, CHLOROPLASTIC"/>
    <property type="match status" value="1"/>
</dbReference>
<dbReference type="EC" id="2.7.4.27" evidence="5"/>
<keyword evidence="3 5" id="KW-0547">Nucleotide-binding</keyword>
<protein>
    <recommendedName>
        <fullName evidence="5">Putative pyruvate, phosphate dikinase regulatory protein</fullName>
        <shortName evidence="5">PPDK regulatory protein</shortName>
        <ecNumber evidence="5">2.7.11.32</ecNumber>
        <ecNumber evidence="5">2.7.4.27</ecNumber>
    </recommendedName>
</protein>
<keyword evidence="1 5" id="KW-0723">Serine/threonine-protein kinase</keyword>
<dbReference type="InterPro" id="IPR026565">
    <property type="entry name" value="PPDK_reg"/>
</dbReference>
<feature type="binding site" evidence="5">
    <location>
        <begin position="151"/>
        <end position="158"/>
    </location>
    <ligand>
        <name>ADP</name>
        <dbReference type="ChEBI" id="CHEBI:456216"/>
    </ligand>
</feature>
<reference evidence="6" key="1">
    <citation type="submission" date="2020-02" db="EMBL/GenBank/DDBJ databases">
        <authorList>
            <person name="Shen X.-R."/>
            <person name="Zhang Y.-X."/>
        </authorList>
    </citation>
    <scope>NUCLEOTIDE SEQUENCE</scope>
    <source>
        <strain evidence="6">SYP-B3998</strain>
    </source>
</reference>
<dbReference type="HAMAP" id="MF_00921">
    <property type="entry name" value="PDRP"/>
    <property type="match status" value="1"/>
</dbReference>
<keyword evidence="2 5" id="KW-0808">Transferase</keyword>
<dbReference type="GO" id="GO:0043531">
    <property type="term" value="F:ADP binding"/>
    <property type="evidence" value="ECO:0007669"/>
    <property type="project" value="UniProtKB-UniRule"/>
</dbReference>
<comment type="catalytic activity">
    <reaction evidence="5">
        <text>N(tele)-phospho-L-histidyl/O-phospho-L-threonyl-[pyruvate, phosphate dikinase] + phosphate + H(+) = N(tele)-phospho-L-histidyl/L-threonyl-[pyruvate, phosphate dikinase] + diphosphate</text>
        <dbReference type="Rhea" id="RHEA:43696"/>
        <dbReference type="Rhea" id="RHEA-COMP:10650"/>
        <dbReference type="Rhea" id="RHEA-COMP:10651"/>
        <dbReference type="ChEBI" id="CHEBI:15378"/>
        <dbReference type="ChEBI" id="CHEBI:30013"/>
        <dbReference type="ChEBI" id="CHEBI:33019"/>
        <dbReference type="ChEBI" id="CHEBI:43474"/>
        <dbReference type="ChEBI" id="CHEBI:61977"/>
        <dbReference type="ChEBI" id="CHEBI:83586"/>
        <dbReference type="EC" id="2.7.4.27"/>
    </reaction>
</comment>
<dbReference type="RefSeq" id="WP_163944718.1">
    <property type="nucleotide sequence ID" value="NZ_JAAIKC010000002.1"/>
</dbReference>
<gene>
    <name evidence="6" type="ORF">GK047_09500</name>
</gene>
<dbReference type="Pfam" id="PF03618">
    <property type="entry name" value="Kinase-PPPase"/>
    <property type="match status" value="1"/>
</dbReference>
<dbReference type="GO" id="GO:0004674">
    <property type="term" value="F:protein serine/threonine kinase activity"/>
    <property type="evidence" value="ECO:0007669"/>
    <property type="project" value="UniProtKB-UniRule"/>
</dbReference>
<evidence type="ECO:0000256" key="4">
    <source>
        <dbReference type="ARBA" id="ARBA00022777"/>
    </source>
</evidence>
<evidence type="ECO:0000256" key="1">
    <source>
        <dbReference type="ARBA" id="ARBA00022527"/>
    </source>
</evidence>
<comment type="caution">
    <text evidence="6">The sequence shown here is derived from an EMBL/GenBank/DDBJ whole genome shotgun (WGS) entry which is preliminary data.</text>
</comment>
<comment type="function">
    <text evidence="5">Bifunctional serine/threonine kinase and phosphorylase involved in the regulation of the pyruvate, phosphate dikinase (PPDK) by catalyzing its phosphorylation/dephosphorylation.</text>
</comment>
<dbReference type="GO" id="GO:0016776">
    <property type="term" value="F:phosphotransferase activity, phosphate group as acceptor"/>
    <property type="evidence" value="ECO:0007669"/>
    <property type="project" value="UniProtKB-UniRule"/>
</dbReference>
<dbReference type="NCBIfam" id="NF003742">
    <property type="entry name" value="PRK05339.1"/>
    <property type="match status" value="1"/>
</dbReference>
<proteinExistence type="inferred from homology"/>
<dbReference type="AlphaFoldDB" id="A0A6G3ZVV6"/>
<comment type="similarity">
    <text evidence="5">Belongs to the pyruvate, phosphate/water dikinase regulatory protein family. PDRP subfamily.</text>
</comment>
<sequence>MNEQQHLFICSDSIGDTADAVARATIRQFNNKQVQIKRYSHICQGNEIRLMLQEASAAGGFVAYTLVQPELRDLLKRESLRLGVRAVDIMGPMLQAFMDTYGDVPRHSKQDLLHEMDADYFRRVEAIQFAVKYDDGKDTRGMLKAEVVLIGVSRTSKTPLSIFLAHNGIKSANLPIIPEVTLPSELYKIPSNRIIGLTMDVNHILQIRLERVKAIGLPIGSSYATLQRVQEELDYANAIMEQLKCTVINVTNKAIEETAGIIAETLHIKTIEK</sequence>
<evidence type="ECO:0000256" key="3">
    <source>
        <dbReference type="ARBA" id="ARBA00022741"/>
    </source>
</evidence>
<dbReference type="EMBL" id="JAAIKC010000002">
    <property type="protein sequence ID" value="NEW06245.1"/>
    <property type="molecule type" value="Genomic_DNA"/>
</dbReference>